<evidence type="ECO:0000313" key="2">
    <source>
        <dbReference type="Proteomes" id="UP000236454"/>
    </source>
</evidence>
<keyword evidence="2" id="KW-1185">Reference proteome</keyword>
<sequence>MLLTLFVCTAVFSQNTNKHSVSLFTGIIQNYADGTLPFNTKSLYPGNGVFNGLLNNSIGVSYKNYSSKGYWWSGSVQYLNEWSYIERLKSERPIINRLHLTTAMNLGKTKVLNEHFSIDYGMGLLYRYAEEEVLTPTTNNYFLGEDILLHSTGVNLQCALNYKLGDHINLFTGLNARAYLFGVEQGETEFLPLSRKVSEGETLNFSLDLGLSFTF</sequence>
<proteinExistence type="predicted"/>
<protein>
    <recommendedName>
        <fullName evidence="3">Outer membrane protein beta-barrel domain-containing protein</fullName>
    </recommendedName>
</protein>
<dbReference type="STRING" id="477690.SAMN05216474_1780"/>
<dbReference type="EMBL" id="FPAS01000002">
    <property type="protein sequence ID" value="SFT68333.1"/>
    <property type="molecule type" value="Genomic_DNA"/>
</dbReference>
<evidence type="ECO:0008006" key="3">
    <source>
        <dbReference type="Google" id="ProtNLM"/>
    </source>
</evidence>
<accession>A0A1I7A080</accession>
<organism evidence="1 2">
    <name type="scientific">Lishizhenia tianjinensis</name>
    <dbReference type="NCBI Taxonomy" id="477690"/>
    <lineage>
        <taxon>Bacteria</taxon>
        <taxon>Pseudomonadati</taxon>
        <taxon>Bacteroidota</taxon>
        <taxon>Flavobacteriia</taxon>
        <taxon>Flavobacteriales</taxon>
        <taxon>Crocinitomicaceae</taxon>
        <taxon>Lishizhenia</taxon>
    </lineage>
</organism>
<name>A0A1I7A080_9FLAO</name>
<gene>
    <name evidence="1" type="ORF">SAMN05216474_1780</name>
</gene>
<reference evidence="1 2" key="1">
    <citation type="submission" date="2016-10" db="EMBL/GenBank/DDBJ databases">
        <authorList>
            <person name="de Groot N.N."/>
        </authorList>
    </citation>
    <scope>NUCLEOTIDE SEQUENCE [LARGE SCALE GENOMIC DNA]</scope>
    <source>
        <strain evidence="1 2">CGMCC 1.7005</strain>
    </source>
</reference>
<evidence type="ECO:0000313" key="1">
    <source>
        <dbReference type="EMBL" id="SFT68333.1"/>
    </source>
</evidence>
<dbReference type="Proteomes" id="UP000236454">
    <property type="component" value="Unassembled WGS sequence"/>
</dbReference>
<dbReference type="AlphaFoldDB" id="A0A1I7A080"/>